<evidence type="ECO:0000256" key="1">
    <source>
        <dbReference type="ARBA" id="ARBA00004626"/>
    </source>
</evidence>
<evidence type="ECO:0000313" key="10">
    <source>
        <dbReference type="EnsemblMetazoa" id="XP_022656516"/>
    </source>
</evidence>
<evidence type="ECO:0000259" key="9">
    <source>
        <dbReference type="PROSITE" id="PS51719"/>
    </source>
</evidence>
<dbReference type="InterPro" id="IPR027417">
    <property type="entry name" value="P-loop_NTPase"/>
</dbReference>
<protein>
    <recommendedName>
        <fullName evidence="9">Septin-type G domain-containing protein</fullName>
    </recommendedName>
</protein>
<evidence type="ECO:0000256" key="5">
    <source>
        <dbReference type="ARBA" id="ARBA00023134"/>
    </source>
</evidence>
<keyword evidence="11" id="KW-1185">Reference proteome</keyword>
<dbReference type="GeneID" id="111248434"/>
<keyword evidence="4" id="KW-0175">Coiled coil</keyword>
<dbReference type="GO" id="GO:0005856">
    <property type="term" value="C:cytoskeleton"/>
    <property type="evidence" value="ECO:0007669"/>
    <property type="project" value="UniProtKB-ARBA"/>
</dbReference>
<feature type="domain" description="Septin-type G" evidence="9">
    <location>
        <begin position="514"/>
        <end position="801"/>
    </location>
</feature>
<dbReference type="GO" id="GO:0051301">
    <property type="term" value="P:cell division"/>
    <property type="evidence" value="ECO:0007669"/>
    <property type="project" value="UniProtKB-KW"/>
</dbReference>
<keyword evidence="2" id="KW-0132">Cell division</keyword>
<dbReference type="Pfam" id="PF00735">
    <property type="entry name" value="Septin"/>
    <property type="match status" value="1"/>
</dbReference>
<comment type="similarity">
    <text evidence="7">Belongs to the TRAFAC class TrmE-Era-EngA-EngB-Septin-like GTPase superfamily. Septin GTPase family.</text>
</comment>
<keyword evidence="6" id="KW-0131">Cell cycle</keyword>
<feature type="compositionally biased region" description="Basic and acidic residues" evidence="8">
    <location>
        <begin position="355"/>
        <end position="369"/>
    </location>
</feature>
<evidence type="ECO:0000256" key="6">
    <source>
        <dbReference type="ARBA" id="ARBA00023306"/>
    </source>
</evidence>
<dbReference type="PROSITE" id="PS51719">
    <property type="entry name" value="G_SEPTIN"/>
    <property type="match status" value="1"/>
</dbReference>
<feature type="region of interest" description="Disordered" evidence="8">
    <location>
        <begin position="103"/>
        <end position="129"/>
    </location>
</feature>
<dbReference type="RefSeq" id="XP_022656516.1">
    <property type="nucleotide sequence ID" value="XM_022800781.1"/>
</dbReference>
<dbReference type="KEGG" id="vde:111248434"/>
<dbReference type="InterPro" id="IPR030379">
    <property type="entry name" value="G_SEPTIN_dom"/>
</dbReference>
<evidence type="ECO:0000256" key="4">
    <source>
        <dbReference type="ARBA" id="ARBA00023054"/>
    </source>
</evidence>
<evidence type="ECO:0000256" key="2">
    <source>
        <dbReference type="ARBA" id="ARBA00022618"/>
    </source>
</evidence>
<evidence type="ECO:0000256" key="7">
    <source>
        <dbReference type="RuleBase" id="RU004560"/>
    </source>
</evidence>
<reference evidence="10" key="1">
    <citation type="submission" date="2021-01" db="UniProtKB">
        <authorList>
            <consortium name="EnsemblMetazoa"/>
        </authorList>
    </citation>
    <scope>IDENTIFICATION</scope>
</reference>
<evidence type="ECO:0000256" key="8">
    <source>
        <dbReference type="SAM" id="MobiDB-lite"/>
    </source>
</evidence>
<feature type="compositionally biased region" description="Polar residues" evidence="8">
    <location>
        <begin position="110"/>
        <end position="127"/>
    </location>
</feature>
<feature type="region of interest" description="Disordered" evidence="8">
    <location>
        <begin position="258"/>
        <end position="300"/>
    </location>
</feature>
<dbReference type="Gene3D" id="3.40.50.300">
    <property type="entry name" value="P-loop containing nucleotide triphosphate hydrolases"/>
    <property type="match status" value="1"/>
</dbReference>
<dbReference type="EnsemblMetazoa" id="XM_022800781">
    <property type="protein sequence ID" value="XP_022656516"/>
    <property type="gene ID" value="LOC111248434"/>
</dbReference>
<dbReference type="AlphaFoldDB" id="A0A7M7K2H4"/>
<feature type="region of interest" description="Disordered" evidence="8">
    <location>
        <begin position="342"/>
        <end position="386"/>
    </location>
</feature>
<dbReference type="GO" id="GO:0005525">
    <property type="term" value="F:GTP binding"/>
    <property type="evidence" value="ECO:0007669"/>
    <property type="project" value="UniProtKB-KW"/>
</dbReference>
<feature type="region of interest" description="Disordered" evidence="8">
    <location>
        <begin position="852"/>
        <end position="877"/>
    </location>
</feature>
<dbReference type="InterPro" id="IPR016491">
    <property type="entry name" value="Septin"/>
</dbReference>
<dbReference type="CDD" id="cd01850">
    <property type="entry name" value="CDC_Septin"/>
    <property type="match status" value="1"/>
</dbReference>
<proteinExistence type="inferred from homology"/>
<dbReference type="OrthoDB" id="416553at2759"/>
<sequence length="966" mass="105867">MSKDSTTRLSKLPTSASGAIPKTYAQYLSSKEQTSKAEERPGLTKSAFVYVDSSKNPQQPERVRYVYTNDPSALAGQSDFQFVYAENTEVPKVSSSNLFSEKVVKPGPPATSSSNFPSTSPAHSSAETIKDRTLDAKAKFLATPGASVVEAKYSVTSPLETTRAFPSTSSGPYRPDRTSYLPNYTQRIDRLPYYTTSSGLRPVETKAPTAAVDYVNAEAFDSPSSSSSSYTATVHLVGKTPGVPTALPQAPVVSSALSRSPPAPIIHPRTPGTSVTPKTASVPTPAVTPLSPVTPAETAPMSTLGAQAREERLATVSTVGEQLAQLSSANVAQTEVASSVIENKTVSQGSKKKSSSRERTQTPDDDRPGSPEFRSGVTRSGSNTPCGTLRVYRVVELADGVQHTPIQVLGSKGHRQSLGRKSHEYAVDDDEGHGHMPDVLASKEYQKGFESPRVSEKTSLYASSSFRSETNGGSGDYTSKYKDVGACANTLSKLDGPVGFSTLPEQVYNKTVKRGFEFTLMVCGESGLGKSTLVNSLFCADIYSADYPGPSQRTVQKTVQVETTKVVLQEGQVTLTLTIVDTPGFGGNLDNTNCWMPLIDFIEDKYAEYLQEETKIQRSAHIVDNRVHCCLYFIAPSGHGLKSLDVEVMKKLHDKVNIVPVIAKADTFTPEECQLFKRRIQNELTQHGIKVYDFPSLNEISENGSMEVGGSDGTDLKNGTVSKSIKDRLPFAIVGSNALIEIGGKKVRARKYPWGTVEVDSIEHCDFIPLRNVLIRSHMQDLKEVTHNCHYEHFRVRKLTGGACAPPEGGASNKNPLAQMEEEKKEHDAKVAKMRQEMETVFAMKVKEKLQKLEENETERSRRHEEQMKSLEQQRAELEERERNFERERFAFEATHQEYADMFRKMTIDNREYASLIAALSEACTGRSYQGSRYSMQLNGREGQAQFSTSVGSTSFSLLVTALSLY</sequence>
<accession>A0A7M7K2H4</accession>
<feature type="compositionally biased region" description="Polar residues" evidence="8">
    <location>
        <begin position="271"/>
        <end position="282"/>
    </location>
</feature>
<organism evidence="10 11">
    <name type="scientific">Varroa destructor</name>
    <name type="common">Honeybee mite</name>
    <dbReference type="NCBI Taxonomy" id="109461"/>
    <lineage>
        <taxon>Eukaryota</taxon>
        <taxon>Metazoa</taxon>
        <taxon>Ecdysozoa</taxon>
        <taxon>Arthropoda</taxon>
        <taxon>Chelicerata</taxon>
        <taxon>Arachnida</taxon>
        <taxon>Acari</taxon>
        <taxon>Parasitiformes</taxon>
        <taxon>Mesostigmata</taxon>
        <taxon>Gamasina</taxon>
        <taxon>Dermanyssoidea</taxon>
        <taxon>Varroidae</taxon>
        <taxon>Varroa</taxon>
    </lineage>
</organism>
<dbReference type="InParanoid" id="A0A7M7K2H4"/>
<evidence type="ECO:0000256" key="3">
    <source>
        <dbReference type="ARBA" id="ARBA00022741"/>
    </source>
</evidence>
<dbReference type="Proteomes" id="UP000594260">
    <property type="component" value="Unplaced"/>
</dbReference>
<keyword evidence="5 7" id="KW-0342">GTP-binding</keyword>
<keyword evidence="3 7" id="KW-0547">Nucleotide-binding</keyword>
<feature type="compositionally biased region" description="Polar residues" evidence="8">
    <location>
        <begin position="377"/>
        <end position="386"/>
    </location>
</feature>
<comment type="subcellular location">
    <subcellularLocation>
        <location evidence="1">Cleavage furrow</location>
    </subcellularLocation>
</comment>
<dbReference type="PANTHER" id="PTHR18884">
    <property type="entry name" value="SEPTIN"/>
    <property type="match status" value="1"/>
</dbReference>
<dbReference type="FunFam" id="3.40.50.300:FF:000162">
    <property type="entry name" value="septin-7 isoform X1"/>
    <property type="match status" value="1"/>
</dbReference>
<name>A0A7M7K2H4_VARDE</name>
<dbReference type="GO" id="GO:0032154">
    <property type="term" value="C:cleavage furrow"/>
    <property type="evidence" value="ECO:0007669"/>
    <property type="project" value="UniProtKB-SubCell"/>
</dbReference>
<dbReference type="SUPFAM" id="SSF52540">
    <property type="entry name" value="P-loop containing nucleoside triphosphate hydrolases"/>
    <property type="match status" value="1"/>
</dbReference>
<evidence type="ECO:0000313" key="11">
    <source>
        <dbReference type="Proteomes" id="UP000594260"/>
    </source>
</evidence>